<dbReference type="WBParaSite" id="ES5_v2.g25444.t1">
    <property type="protein sequence ID" value="ES5_v2.g25444.t1"/>
    <property type="gene ID" value="ES5_v2.g25444"/>
</dbReference>
<accession>A0AC34G6Y0</accession>
<evidence type="ECO:0000313" key="2">
    <source>
        <dbReference type="WBParaSite" id="ES5_v2.g25444.t1"/>
    </source>
</evidence>
<proteinExistence type="predicted"/>
<protein>
    <submittedName>
        <fullName evidence="2">Uncharacterized protein</fullName>
    </submittedName>
</protein>
<organism evidence="1 2">
    <name type="scientific">Panagrolaimus sp. ES5</name>
    <dbReference type="NCBI Taxonomy" id="591445"/>
    <lineage>
        <taxon>Eukaryota</taxon>
        <taxon>Metazoa</taxon>
        <taxon>Ecdysozoa</taxon>
        <taxon>Nematoda</taxon>
        <taxon>Chromadorea</taxon>
        <taxon>Rhabditida</taxon>
        <taxon>Tylenchina</taxon>
        <taxon>Panagrolaimomorpha</taxon>
        <taxon>Panagrolaimoidea</taxon>
        <taxon>Panagrolaimidae</taxon>
        <taxon>Panagrolaimus</taxon>
    </lineage>
</organism>
<evidence type="ECO:0000313" key="1">
    <source>
        <dbReference type="Proteomes" id="UP000887579"/>
    </source>
</evidence>
<sequence length="177" mass="20024">MGNQSSTGKCSSKEEYKTSTSSSSTENPTFGNGTAINKFYLEIVEELNKKRAEVDDLKLENSKMKGLCERIDHPAIDKYETEMLQLQKAHAEKEEMFQAAISRLNDAITSLKATVADSVITIQKLQAECSKFQDWIKKLKEEKSKLVDPNRLCVLDDIVDYGNIDYENLTEKINFIG</sequence>
<dbReference type="Proteomes" id="UP000887579">
    <property type="component" value="Unplaced"/>
</dbReference>
<name>A0AC34G6Y0_9BILA</name>
<reference evidence="2" key="1">
    <citation type="submission" date="2022-11" db="UniProtKB">
        <authorList>
            <consortium name="WormBaseParasite"/>
        </authorList>
    </citation>
    <scope>IDENTIFICATION</scope>
</reference>